<protein>
    <submittedName>
        <fullName evidence="2">Uncharacterized protein</fullName>
    </submittedName>
</protein>
<keyword evidence="3" id="KW-1185">Reference proteome</keyword>
<evidence type="ECO:0000256" key="1">
    <source>
        <dbReference type="SAM" id="MobiDB-lite"/>
    </source>
</evidence>
<reference evidence="2 3" key="1">
    <citation type="submission" date="2017-10" db="EMBL/GenBank/DDBJ databases">
        <authorList>
            <person name="Banno H."/>
            <person name="Chua N.-H."/>
        </authorList>
    </citation>
    <scope>NUCLEOTIDE SEQUENCE [LARGE SCALE GENOMIC DNA]</scope>
    <source>
        <strain evidence="2">Vibrio tapetis CECT4600</strain>
    </source>
</reference>
<accession>A0A2N8ZIB2</accession>
<gene>
    <name evidence="2" type="ORF">VTAP4600_B0028</name>
</gene>
<evidence type="ECO:0000313" key="2">
    <source>
        <dbReference type="EMBL" id="SON51639.1"/>
    </source>
</evidence>
<dbReference type="AlphaFoldDB" id="A0A2N8ZIB2"/>
<dbReference type="EMBL" id="LT960612">
    <property type="protein sequence ID" value="SON51639.1"/>
    <property type="molecule type" value="Genomic_DNA"/>
</dbReference>
<sequence length="74" mass="8326">MLRHGEFPFCLSITFRSRLAVHRAFMVLNNKGAKRSYTLVIGVLKGHGQQLASPKGETSRKENRRIKNSALTLS</sequence>
<organism evidence="2 3">
    <name type="scientific">Vibrio tapetis subsp. tapetis</name>
    <dbReference type="NCBI Taxonomy" id="1671868"/>
    <lineage>
        <taxon>Bacteria</taxon>
        <taxon>Pseudomonadati</taxon>
        <taxon>Pseudomonadota</taxon>
        <taxon>Gammaproteobacteria</taxon>
        <taxon>Vibrionales</taxon>
        <taxon>Vibrionaceae</taxon>
        <taxon>Vibrio</taxon>
    </lineage>
</organism>
<proteinExistence type="predicted"/>
<dbReference type="Proteomes" id="UP000235828">
    <property type="component" value="Chromosome B"/>
</dbReference>
<name>A0A2N8ZIB2_9VIBR</name>
<evidence type="ECO:0000313" key="3">
    <source>
        <dbReference type="Proteomes" id="UP000235828"/>
    </source>
</evidence>
<dbReference type="KEGG" id="vta:B0028"/>
<feature type="region of interest" description="Disordered" evidence="1">
    <location>
        <begin position="50"/>
        <end position="74"/>
    </location>
</feature>